<accession>A0AAE0DMQ9</accession>
<dbReference type="Proteomes" id="UP001276659">
    <property type="component" value="Unassembled WGS sequence"/>
</dbReference>
<name>A0AAE0DMQ9_9LECA</name>
<evidence type="ECO:0000313" key="2">
    <source>
        <dbReference type="EMBL" id="KAK3175843.1"/>
    </source>
</evidence>
<organism evidence="2 3">
    <name type="scientific">Lepraria neglecta</name>
    <dbReference type="NCBI Taxonomy" id="209136"/>
    <lineage>
        <taxon>Eukaryota</taxon>
        <taxon>Fungi</taxon>
        <taxon>Dikarya</taxon>
        <taxon>Ascomycota</taxon>
        <taxon>Pezizomycotina</taxon>
        <taxon>Lecanoromycetes</taxon>
        <taxon>OSLEUM clade</taxon>
        <taxon>Lecanoromycetidae</taxon>
        <taxon>Lecanorales</taxon>
        <taxon>Lecanorineae</taxon>
        <taxon>Stereocaulaceae</taxon>
        <taxon>Lepraria</taxon>
    </lineage>
</organism>
<evidence type="ECO:0000313" key="3">
    <source>
        <dbReference type="Proteomes" id="UP001276659"/>
    </source>
</evidence>
<feature type="signal peptide" evidence="1">
    <location>
        <begin position="1"/>
        <end position="20"/>
    </location>
</feature>
<dbReference type="AlphaFoldDB" id="A0AAE0DMQ9"/>
<reference evidence="2" key="1">
    <citation type="submission" date="2022-11" db="EMBL/GenBank/DDBJ databases">
        <title>Chromosomal genome sequence assembly and mating type (MAT) locus characterization of the leprose asexual lichenized fungus Lepraria neglecta (Nyl.) Erichsen.</title>
        <authorList>
            <person name="Allen J.L."/>
            <person name="Pfeffer B."/>
        </authorList>
    </citation>
    <scope>NUCLEOTIDE SEQUENCE</scope>
    <source>
        <strain evidence="2">Allen 5258</strain>
    </source>
</reference>
<evidence type="ECO:0000256" key="1">
    <source>
        <dbReference type="SAM" id="SignalP"/>
    </source>
</evidence>
<keyword evidence="3" id="KW-1185">Reference proteome</keyword>
<comment type="caution">
    <text evidence="2">The sequence shown here is derived from an EMBL/GenBank/DDBJ whole genome shotgun (WGS) entry which is preliminary data.</text>
</comment>
<feature type="chain" id="PRO_5041982129" evidence="1">
    <location>
        <begin position="21"/>
        <end position="472"/>
    </location>
</feature>
<gene>
    <name evidence="2" type="ORF">OEA41_007165</name>
</gene>
<protein>
    <submittedName>
        <fullName evidence="2">Uncharacterized protein</fullName>
    </submittedName>
</protein>
<keyword evidence="1" id="KW-0732">Signal</keyword>
<proteinExistence type="predicted"/>
<dbReference type="EMBL" id="JASNWA010000004">
    <property type="protein sequence ID" value="KAK3175843.1"/>
    <property type="molecule type" value="Genomic_DNA"/>
</dbReference>
<sequence>MSLVNLLWVVLFFVAHGNFAICARAFVRGAPDGGPSGQAKHTSSPTPSAPACHVGIEADGSIRRHVDVKKVCKFTGNLITVTVDQYIKRNNVSSDFPNSDLRIHVRMGSKELVSTHTTLNPNGSKYGSIQWGPLVRGAKLATFNINNGTVSGNVDDRRFNPFRHYDNVAGVTFVDGGPSPTLHAAPNITDALQGLDQLVVRALGSCEVAAPPFDRAATSAHLMPRSNRHQDSGHFSDTYTTSSCSICKIGATATIVTAEIACVLGTCWWSFGAGCVACTAAAVAAETAAIAACEFSNACCPNVCGAGSFPLKPPTCCFGNEICLDGQGHCCTAGQQTCGGRECCNSDQSCISTGPQQGTCCPSTSVCGNQCCPSDTDLCVANSVCCDSADACGSKCCNPTKPPSSGGPDLRLFFCADPVKEVCCMSGQKAIDGVCCDSGSSITCNGECCRGSCGADGRCQSHITDEECFAKG</sequence>